<dbReference type="Proteomes" id="UP000003423">
    <property type="component" value="Unassembled WGS sequence"/>
</dbReference>
<organism evidence="1 2">
    <name type="scientific">Candidatus Nitrosopumilus salarius BD31</name>
    <dbReference type="NCBI Taxonomy" id="859350"/>
    <lineage>
        <taxon>Archaea</taxon>
        <taxon>Nitrososphaerota</taxon>
        <taxon>Nitrososphaeria</taxon>
        <taxon>Nitrosopumilales</taxon>
        <taxon>Nitrosopumilaceae</taxon>
        <taxon>Nitrosopumilus</taxon>
    </lineage>
</organism>
<sequence>MIPGSKSIDENPGWSTKIYLLMEEVFDQVILDRKNLEINPLLETY</sequence>
<name>I3D1G1_9ARCH</name>
<dbReference type="AlphaFoldDB" id="I3D1G1"/>
<proteinExistence type="predicted"/>
<evidence type="ECO:0000313" key="1">
    <source>
        <dbReference type="EMBL" id="EIJ65554.1"/>
    </source>
</evidence>
<evidence type="ECO:0000313" key="2">
    <source>
        <dbReference type="Proteomes" id="UP000003423"/>
    </source>
</evidence>
<comment type="caution">
    <text evidence="1">The sequence shown here is derived from an EMBL/GenBank/DDBJ whole genome shotgun (WGS) entry which is preliminary data.</text>
</comment>
<gene>
    <name evidence="1" type="ORF">BD31_I1308</name>
</gene>
<keyword evidence="2" id="KW-1185">Reference proteome</keyword>
<protein>
    <submittedName>
        <fullName evidence="1">Uncharacterized protein</fullName>
    </submittedName>
</protein>
<accession>I3D1G1</accession>
<reference evidence="1 2" key="1">
    <citation type="journal article" date="2012" name="J. Bacteriol.">
        <title>Genome sequence of "Candidatus Nitrosopumilus salaria" BD31, an ammonia-oxidizing archaeon from the San Francisco Bay estuary.</title>
        <authorList>
            <person name="Mosier A.C."/>
            <person name="Allen E.E."/>
            <person name="Kim M."/>
            <person name="Ferriera S."/>
            <person name="Francis C.A."/>
        </authorList>
    </citation>
    <scope>NUCLEOTIDE SEQUENCE [LARGE SCALE GENOMIC DNA]</scope>
    <source>
        <strain evidence="1 2">BD31</strain>
    </source>
</reference>
<feature type="non-terminal residue" evidence="1">
    <location>
        <position position="45"/>
    </location>
</feature>
<dbReference type="EMBL" id="AEXL02000118">
    <property type="protein sequence ID" value="EIJ65554.1"/>
    <property type="molecule type" value="Genomic_DNA"/>
</dbReference>